<keyword evidence="3" id="KW-1185">Reference proteome</keyword>
<sequence length="72" mass="8221">MKSENLDESHQVYSSVRDLLAIWLWRIFLIPVWIGAIGSFFVGSLISSLGSLLFATLITGFIYLHTSRKFEK</sequence>
<proteinExistence type="predicted"/>
<dbReference type="Proteomes" id="UP000217177">
    <property type="component" value="Chromosome"/>
</dbReference>
<keyword evidence="1" id="KW-0812">Transmembrane</keyword>
<protein>
    <submittedName>
        <fullName evidence="2">Uncharacterized protein</fullName>
    </submittedName>
</protein>
<evidence type="ECO:0000313" key="3">
    <source>
        <dbReference type="Proteomes" id="UP000217177"/>
    </source>
</evidence>
<keyword evidence="1" id="KW-1133">Transmembrane helix</keyword>
<organism evidence="2 3">
    <name type="scientific">Candidatus Planktophila versatilis</name>
    <dbReference type="NCBI Taxonomy" id="1884905"/>
    <lineage>
        <taxon>Bacteria</taxon>
        <taxon>Bacillati</taxon>
        <taxon>Actinomycetota</taxon>
        <taxon>Actinomycetes</taxon>
        <taxon>Candidatus Nanopelagicales</taxon>
        <taxon>Candidatus Nanopelagicaceae</taxon>
        <taxon>Candidatus Planktophila</taxon>
    </lineage>
</organism>
<feature type="transmembrane region" description="Helical" evidence="1">
    <location>
        <begin position="48"/>
        <end position="66"/>
    </location>
</feature>
<accession>A0ABM6MD17</accession>
<keyword evidence="1" id="KW-0472">Membrane</keyword>
<reference evidence="2 3" key="1">
    <citation type="submission" date="2016-07" db="EMBL/GenBank/DDBJ databases">
        <title>High microdiversification within the ubiquitous acI lineage of Actinobacteria.</title>
        <authorList>
            <person name="Neuenschwander S.M."/>
            <person name="Salcher M."/>
            <person name="Ghai R."/>
            <person name="Pernthaler J."/>
        </authorList>
    </citation>
    <scope>NUCLEOTIDE SEQUENCE [LARGE SCALE GENOMIC DNA]</scope>
    <source>
        <strain evidence="2">MMS-IA-79</strain>
    </source>
</reference>
<evidence type="ECO:0000256" key="1">
    <source>
        <dbReference type="SAM" id="Phobius"/>
    </source>
</evidence>
<feature type="transmembrane region" description="Helical" evidence="1">
    <location>
        <begin position="20"/>
        <end position="42"/>
    </location>
</feature>
<dbReference type="EMBL" id="CP016774">
    <property type="protein sequence ID" value="ASY16782.1"/>
    <property type="molecule type" value="Genomic_DNA"/>
</dbReference>
<gene>
    <name evidence="2" type="ORF">A1sIA79_00660</name>
</gene>
<name>A0ABM6MD17_9ACTN</name>
<evidence type="ECO:0000313" key="2">
    <source>
        <dbReference type="EMBL" id="ASY16782.1"/>
    </source>
</evidence>